<reference evidence="1" key="1">
    <citation type="submission" date="2020-05" db="EMBL/GenBank/DDBJ databases">
        <title>Mycena genomes resolve the evolution of fungal bioluminescence.</title>
        <authorList>
            <person name="Tsai I.J."/>
        </authorList>
    </citation>
    <scope>NUCLEOTIDE SEQUENCE</scope>
    <source>
        <strain evidence="1">CCC161011</strain>
    </source>
</reference>
<accession>A0A8H7CW75</accession>
<dbReference type="AlphaFoldDB" id="A0A8H7CW75"/>
<proteinExistence type="predicted"/>
<keyword evidence="2" id="KW-1185">Reference proteome</keyword>
<dbReference type="EMBL" id="JACAZI010000010">
    <property type="protein sequence ID" value="KAF7350457.1"/>
    <property type="molecule type" value="Genomic_DNA"/>
</dbReference>
<organism evidence="1 2">
    <name type="scientific">Mycena venus</name>
    <dbReference type="NCBI Taxonomy" id="2733690"/>
    <lineage>
        <taxon>Eukaryota</taxon>
        <taxon>Fungi</taxon>
        <taxon>Dikarya</taxon>
        <taxon>Basidiomycota</taxon>
        <taxon>Agaricomycotina</taxon>
        <taxon>Agaricomycetes</taxon>
        <taxon>Agaricomycetidae</taxon>
        <taxon>Agaricales</taxon>
        <taxon>Marasmiineae</taxon>
        <taxon>Mycenaceae</taxon>
        <taxon>Mycena</taxon>
    </lineage>
</organism>
<dbReference type="OrthoDB" id="2982069at2759"/>
<comment type="caution">
    <text evidence="1">The sequence shown here is derived from an EMBL/GenBank/DDBJ whole genome shotgun (WGS) entry which is preliminary data.</text>
</comment>
<dbReference type="Proteomes" id="UP000620124">
    <property type="component" value="Unassembled WGS sequence"/>
</dbReference>
<name>A0A8H7CW75_9AGAR</name>
<protein>
    <submittedName>
        <fullName evidence="1">Uncharacterized protein</fullName>
    </submittedName>
</protein>
<gene>
    <name evidence="1" type="ORF">MVEN_01351200</name>
</gene>
<evidence type="ECO:0000313" key="1">
    <source>
        <dbReference type="EMBL" id="KAF7350457.1"/>
    </source>
</evidence>
<sequence>MAPAQNQLFSPPFLFNAHNHLSCLTYGSNMKVSCLWSSYSVFKTTPIDVVCLILKTAAIEDRAMAVVLLRVSKAIYNLVLPILYDTVRLPCNESRVASFTSWFAYPYHIKIPGCLRPSIRYLNAAMAPLYEDDWRNLTKGMPEIKHLCLTMLDLQMLADCLEAKSLHPSHWNRC</sequence>
<evidence type="ECO:0000313" key="2">
    <source>
        <dbReference type="Proteomes" id="UP000620124"/>
    </source>
</evidence>